<feature type="compositionally biased region" description="Polar residues" evidence="1">
    <location>
        <begin position="1"/>
        <end position="18"/>
    </location>
</feature>
<sequence>LEPNASSSPNSIPMNAHNNSDKHKILNARHDLFTNSIPRSTLKVISLHKGAKKISDDQSIGGLFIYASRIGIGNLLNTGSDSGFAKFSLTNNQSNELQGLGQFSLVSAMSSKTE</sequence>
<evidence type="ECO:0000313" key="3">
    <source>
        <dbReference type="Proteomes" id="UP001626550"/>
    </source>
</evidence>
<comment type="caution">
    <text evidence="2">The sequence shown here is derived from an EMBL/GenBank/DDBJ whole genome shotgun (WGS) entry which is preliminary data.</text>
</comment>
<protein>
    <submittedName>
        <fullName evidence="2">Uncharacterized protein</fullName>
    </submittedName>
</protein>
<dbReference type="Proteomes" id="UP001626550">
    <property type="component" value="Unassembled WGS sequence"/>
</dbReference>
<accession>A0ABD2PSP9</accession>
<evidence type="ECO:0000313" key="2">
    <source>
        <dbReference type="EMBL" id="KAL3310502.1"/>
    </source>
</evidence>
<organism evidence="2 3">
    <name type="scientific">Cichlidogyrus casuarinus</name>
    <dbReference type="NCBI Taxonomy" id="1844966"/>
    <lineage>
        <taxon>Eukaryota</taxon>
        <taxon>Metazoa</taxon>
        <taxon>Spiralia</taxon>
        <taxon>Lophotrochozoa</taxon>
        <taxon>Platyhelminthes</taxon>
        <taxon>Monogenea</taxon>
        <taxon>Monopisthocotylea</taxon>
        <taxon>Dactylogyridea</taxon>
        <taxon>Ancyrocephalidae</taxon>
        <taxon>Cichlidogyrus</taxon>
    </lineage>
</organism>
<proteinExistence type="predicted"/>
<gene>
    <name evidence="2" type="ORF">Ciccas_010934</name>
</gene>
<feature type="region of interest" description="Disordered" evidence="1">
    <location>
        <begin position="1"/>
        <end position="23"/>
    </location>
</feature>
<feature type="non-terminal residue" evidence="2">
    <location>
        <position position="1"/>
    </location>
</feature>
<keyword evidence="3" id="KW-1185">Reference proteome</keyword>
<dbReference type="EMBL" id="JBJKFK010002895">
    <property type="protein sequence ID" value="KAL3310502.1"/>
    <property type="molecule type" value="Genomic_DNA"/>
</dbReference>
<reference evidence="2 3" key="1">
    <citation type="submission" date="2024-11" db="EMBL/GenBank/DDBJ databases">
        <title>Adaptive evolution of stress response genes in parasites aligns with host niche diversity.</title>
        <authorList>
            <person name="Hahn C."/>
            <person name="Resl P."/>
        </authorList>
    </citation>
    <scope>NUCLEOTIDE SEQUENCE [LARGE SCALE GENOMIC DNA]</scope>
    <source>
        <strain evidence="2">EGGRZ-B1_66</strain>
        <tissue evidence="2">Body</tissue>
    </source>
</reference>
<name>A0ABD2PSP9_9PLAT</name>
<feature type="non-terminal residue" evidence="2">
    <location>
        <position position="114"/>
    </location>
</feature>
<evidence type="ECO:0000256" key="1">
    <source>
        <dbReference type="SAM" id="MobiDB-lite"/>
    </source>
</evidence>
<dbReference type="AlphaFoldDB" id="A0ABD2PSP9"/>